<protein>
    <recommendedName>
        <fullName evidence="5">UDP-glucuronosyltransferase</fullName>
        <ecNumber evidence="5">2.4.1.17</ecNumber>
    </recommendedName>
</protein>
<sequence>MRMNALFLLTAFAAVTSVSGYNILCMMFLPSRSHLHLARGIINSLLESGHQVTWVTSYPEEAPHKNLKQIELSDVRAISAALETASMEMNISQIRQFTKNISDMAASSPLVREALVKENYDAVVTEWFLSDVEAGYAAVQQAPWIVLNTVVMHPYMEYLVDSVRSLPVVPFMHYDFPIPMSFRERLVNTFTFGLMMIDNWLQYASASSRYEQHFSPIAAARGVSLPPFSEAIHNISILFVNSHPSFSNALSLPPNVIEIAGYHIDENTSPLPKDLQEILDSSPKGVIYFSMGSIIKSTGLPEKTKRDLIDIFGELPYTVLWKFEEKMEGLPKNVHIRSWMPQASILAHPNVKVFITHGGLLSMLESLRYGVPIIAIPVSSDQPGNADRSVRAGHALKVKFSPDMAPKIKTALNEMLSNDSYYKKAKSISKLFNNRPVKQSKLISHYVELAIESKGAYHLRSKSLLYKWYELWMLDQIAAVLAVLSMFYIIVKKIISTITRKPAKENIVKKNK</sequence>
<dbReference type="GO" id="GO:0015020">
    <property type="term" value="F:glucuronosyltransferase activity"/>
    <property type="evidence" value="ECO:0007669"/>
    <property type="project" value="UniProtKB-EC"/>
</dbReference>
<evidence type="ECO:0000256" key="4">
    <source>
        <dbReference type="RuleBase" id="RU003718"/>
    </source>
</evidence>
<keyword evidence="5" id="KW-1133">Transmembrane helix</keyword>
<dbReference type="FunFam" id="3.40.50.2000:FF:000050">
    <property type="entry name" value="UDP-glucuronosyltransferase"/>
    <property type="match status" value="1"/>
</dbReference>
<keyword evidence="7" id="KW-1185">Reference proteome</keyword>
<gene>
    <name evidence="6" type="ORF">PARMNEM_LOCUS8510</name>
</gene>
<dbReference type="EC" id="2.4.1.17" evidence="5"/>
<organism evidence="6 7">
    <name type="scientific">Parnassius mnemosyne</name>
    <name type="common">clouded apollo</name>
    <dbReference type="NCBI Taxonomy" id="213953"/>
    <lineage>
        <taxon>Eukaryota</taxon>
        <taxon>Metazoa</taxon>
        <taxon>Ecdysozoa</taxon>
        <taxon>Arthropoda</taxon>
        <taxon>Hexapoda</taxon>
        <taxon>Insecta</taxon>
        <taxon>Pterygota</taxon>
        <taxon>Neoptera</taxon>
        <taxon>Endopterygota</taxon>
        <taxon>Lepidoptera</taxon>
        <taxon>Glossata</taxon>
        <taxon>Ditrysia</taxon>
        <taxon>Papilionoidea</taxon>
        <taxon>Papilionidae</taxon>
        <taxon>Parnassiinae</taxon>
        <taxon>Parnassini</taxon>
        <taxon>Parnassius</taxon>
        <taxon>Driopa</taxon>
    </lineage>
</organism>
<evidence type="ECO:0000313" key="7">
    <source>
        <dbReference type="Proteomes" id="UP001314205"/>
    </source>
</evidence>
<dbReference type="AlphaFoldDB" id="A0AAV1L197"/>
<keyword evidence="2 4" id="KW-0328">Glycosyltransferase</keyword>
<dbReference type="CDD" id="cd03784">
    <property type="entry name" value="GT1_Gtf-like"/>
    <property type="match status" value="1"/>
</dbReference>
<dbReference type="GO" id="GO:0016020">
    <property type="term" value="C:membrane"/>
    <property type="evidence" value="ECO:0007669"/>
    <property type="project" value="UniProtKB-SubCell"/>
</dbReference>
<dbReference type="PROSITE" id="PS00375">
    <property type="entry name" value="UDPGT"/>
    <property type="match status" value="1"/>
</dbReference>
<evidence type="ECO:0000313" key="6">
    <source>
        <dbReference type="EMBL" id="CAK1587782.1"/>
    </source>
</evidence>
<comment type="caution">
    <text evidence="6">The sequence shown here is derived from an EMBL/GenBank/DDBJ whole genome shotgun (WGS) entry which is preliminary data.</text>
</comment>
<reference evidence="6 7" key="1">
    <citation type="submission" date="2023-11" db="EMBL/GenBank/DDBJ databases">
        <authorList>
            <person name="Hedman E."/>
            <person name="Englund M."/>
            <person name="Stromberg M."/>
            <person name="Nyberg Akerstrom W."/>
            <person name="Nylinder S."/>
            <person name="Jareborg N."/>
            <person name="Kallberg Y."/>
            <person name="Kronander E."/>
        </authorList>
    </citation>
    <scope>NUCLEOTIDE SEQUENCE [LARGE SCALE GENOMIC DNA]</scope>
</reference>
<evidence type="ECO:0000256" key="3">
    <source>
        <dbReference type="ARBA" id="ARBA00022679"/>
    </source>
</evidence>
<name>A0AAV1L197_9NEOP</name>
<proteinExistence type="inferred from homology"/>
<dbReference type="SUPFAM" id="SSF53756">
    <property type="entry name" value="UDP-Glycosyltransferase/glycogen phosphorylase"/>
    <property type="match status" value="1"/>
</dbReference>
<dbReference type="PANTHER" id="PTHR48043:SF159">
    <property type="entry name" value="EG:EG0003.4 PROTEIN-RELATED"/>
    <property type="match status" value="1"/>
</dbReference>
<comment type="similarity">
    <text evidence="1 4">Belongs to the UDP-glycosyltransferase family.</text>
</comment>
<dbReference type="InterPro" id="IPR002213">
    <property type="entry name" value="UDP_glucos_trans"/>
</dbReference>
<evidence type="ECO:0000256" key="1">
    <source>
        <dbReference type="ARBA" id="ARBA00009995"/>
    </source>
</evidence>
<keyword evidence="5" id="KW-0472">Membrane</keyword>
<dbReference type="InterPro" id="IPR050271">
    <property type="entry name" value="UDP-glycosyltransferase"/>
</dbReference>
<keyword evidence="3 4" id="KW-0808">Transferase</keyword>
<accession>A0AAV1L197</accession>
<feature type="signal peptide" evidence="5">
    <location>
        <begin position="1"/>
        <end position="20"/>
    </location>
</feature>
<feature type="transmembrane region" description="Helical" evidence="5">
    <location>
        <begin position="471"/>
        <end position="491"/>
    </location>
</feature>
<evidence type="ECO:0000256" key="2">
    <source>
        <dbReference type="ARBA" id="ARBA00022676"/>
    </source>
</evidence>
<dbReference type="Pfam" id="PF00201">
    <property type="entry name" value="UDPGT"/>
    <property type="match status" value="1"/>
</dbReference>
<comment type="subcellular location">
    <subcellularLocation>
        <location evidence="5">Membrane</location>
        <topology evidence="5">Single-pass membrane protein</topology>
    </subcellularLocation>
</comment>
<feature type="chain" id="PRO_5043103559" description="UDP-glucuronosyltransferase" evidence="5">
    <location>
        <begin position="21"/>
        <end position="512"/>
    </location>
</feature>
<dbReference type="PANTHER" id="PTHR48043">
    <property type="entry name" value="EG:EG0003.4 PROTEIN-RELATED"/>
    <property type="match status" value="1"/>
</dbReference>
<keyword evidence="5" id="KW-0732">Signal</keyword>
<dbReference type="Proteomes" id="UP001314205">
    <property type="component" value="Unassembled WGS sequence"/>
</dbReference>
<dbReference type="EMBL" id="CAVLGL010000082">
    <property type="protein sequence ID" value="CAK1587782.1"/>
    <property type="molecule type" value="Genomic_DNA"/>
</dbReference>
<comment type="catalytic activity">
    <reaction evidence="5">
        <text>glucuronate acceptor + UDP-alpha-D-glucuronate = acceptor beta-D-glucuronoside + UDP + H(+)</text>
        <dbReference type="Rhea" id="RHEA:21032"/>
        <dbReference type="ChEBI" id="CHEBI:15378"/>
        <dbReference type="ChEBI" id="CHEBI:58052"/>
        <dbReference type="ChEBI" id="CHEBI:58223"/>
        <dbReference type="ChEBI" id="CHEBI:132367"/>
        <dbReference type="ChEBI" id="CHEBI:132368"/>
        <dbReference type="EC" id="2.4.1.17"/>
    </reaction>
</comment>
<keyword evidence="5" id="KW-0812">Transmembrane</keyword>
<dbReference type="InterPro" id="IPR035595">
    <property type="entry name" value="UDP_glycos_trans_CS"/>
</dbReference>
<evidence type="ECO:0000256" key="5">
    <source>
        <dbReference type="RuleBase" id="RU362059"/>
    </source>
</evidence>
<dbReference type="Gene3D" id="3.40.50.2000">
    <property type="entry name" value="Glycogen Phosphorylase B"/>
    <property type="match status" value="2"/>
</dbReference>